<evidence type="ECO:0000256" key="4">
    <source>
        <dbReference type="ARBA" id="ARBA00022989"/>
    </source>
</evidence>
<gene>
    <name evidence="8" type="ORF">LOTGIDRAFT_188487</name>
</gene>
<evidence type="ECO:0000256" key="3">
    <source>
        <dbReference type="ARBA" id="ARBA00022692"/>
    </source>
</evidence>
<evidence type="ECO:0000256" key="2">
    <source>
        <dbReference type="ARBA" id="ARBA00006070"/>
    </source>
</evidence>
<comment type="function">
    <text evidence="6">Involved in the retrieval of endoplasmic reticulum membrane proteins from the early Golgi compartment.</text>
</comment>
<feature type="transmembrane region" description="Helical" evidence="7">
    <location>
        <begin position="65"/>
        <end position="83"/>
    </location>
</feature>
<comment type="subcellular location">
    <subcellularLocation>
        <location evidence="1">Membrane</location>
        <topology evidence="1">Multi-pass membrane protein</topology>
    </subcellularLocation>
</comment>
<keyword evidence="5 6" id="KW-0472">Membrane</keyword>
<evidence type="ECO:0000256" key="5">
    <source>
        <dbReference type="ARBA" id="ARBA00023136"/>
    </source>
</evidence>
<dbReference type="HOGENOM" id="CLU_074889_1_0_1"/>
<comment type="similarity">
    <text evidence="2 6">Belongs to the RER1 family.</text>
</comment>
<accession>V3ZW77</accession>
<dbReference type="CTD" id="20244797"/>
<dbReference type="GO" id="GO:0006621">
    <property type="term" value="P:protein retention in ER lumen"/>
    <property type="evidence" value="ECO:0007669"/>
    <property type="project" value="TreeGrafter"/>
</dbReference>
<organism evidence="8 9">
    <name type="scientific">Lottia gigantea</name>
    <name type="common">Giant owl limpet</name>
    <dbReference type="NCBI Taxonomy" id="225164"/>
    <lineage>
        <taxon>Eukaryota</taxon>
        <taxon>Metazoa</taxon>
        <taxon>Spiralia</taxon>
        <taxon>Lophotrochozoa</taxon>
        <taxon>Mollusca</taxon>
        <taxon>Gastropoda</taxon>
        <taxon>Patellogastropoda</taxon>
        <taxon>Lottioidea</taxon>
        <taxon>Lottiidae</taxon>
        <taxon>Lottia</taxon>
    </lineage>
</organism>
<evidence type="ECO:0000313" key="9">
    <source>
        <dbReference type="Proteomes" id="UP000030746"/>
    </source>
</evidence>
<feature type="transmembrane region" description="Helical" evidence="7">
    <location>
        <begin position="144"/>
        <end position="161"/>
    </location>
</feature>
<name>V3ZW77_LOTGI</name>
<reference evidence="8 9" key="1">
    <citation type="journal article" date="2013" name="Nature">
        <title>Insights into bilaterian evolution from three spiralian genomes.</title>
        <authorList>
            <person name="Simakov O."/>
            <person name="Marletaz F."/>
            <person name="Cho S.J."/>
            <person name="Edsinger-Gonzales E."/>
            <person name="Havlak P."/>
            <person name="Hellsten U."/>
            <person name="Kuo D.H."/>
            <person name="Larsson T."/>
            <person name="Lv J."/>
            <person name="Arendt D."/>
            <person name="Savage R."/>
            <person name="Osoegawa K."/>
            <person name="de Jong P."/>
            <person name="Grimwood J."/>
            <person name="Chapman J.A."/>
            <person name="Shapiro H."/>
            <person name="Aerts A."/>
            <person name="Otillar R.P."/>
            <person name="Terry A.Y."/>
            <person name="Boore J.L."/>
            <person name="Grigoriev I.V."/>
            <person name="Lindberg D.R."/>
            <person name="Seaver E.C."/>
            <person name="Weisblat D.A."/>
            <person name="Putnam N.H."/>
            <person name="Rokhsar D.S."/>
        </authorList>
    </citation>
    <scope>NUCLEOTIDE SEQUENCE [LARGE SCALE GENOMIC DNA]</scope>
</reference>
<evidence type="ECO:0000313" key="8">
    <source>
        <dbReference type="EMBL" id="ESO95778.1"/>
    </source>
</evidence>
<dbReference type="GO" id="GO:0000139">
    <property type="term" value="C:Golgi membrane"/>
    <property type="evidence" value="ECO:0007669"/>
    <property type="project" value="TreeGrafter"/>
</dbReference>
<dbReference type="STRING" id="225164.V3ZW77"/>
<dbReference type="PANTHER" id="PTHR10743:SF0">
    <property type="entry name" value="PROTEIN RER1"/>
    <property type="match status" value="1"/>
</dbReference>
<dbReference type="GeneID" id="20244797"/>
<dbReference type="EMBL" id="KB201611">
    <property type="protein sequence ID" value="ESO95778.1"/>
    <property type="molecule type" value="Genomic_DNA"/>
</dbReference>
<evidence type="ECO:0000256" key="6">
    <source>
        <dbReference type="PIRNR" id="PIRNR016013"/>
    </source>
</evidence>
<dbReference type="InterPro" id="IPR004932">
    <property type="entry name" value="Rer1"/>
</dbReference>
<keyword evidence="9" id="KW-1185">Reference proteome</keyword>
<keyword evidence="4 7" id="KW-1133">Transmembrane helix</keyword>
<dbReference type="PIRSF" id="PIRSF016013">
    <property type="entry name" value="AtER_Rer1p"/>
    <property type="match status" value="1"/>
</dbReference>
<dbReference type="GO" id="GO:0006890">
    <property type="term" value="P:retrograde vesicle-mediated transport, Golgi to endoplasmic reticulum"/>
    <property type="evidence" value="ECO:0007669"/>
    <property type="project" value="TreeGrafter"/>
</dbReference>
<dbReference type="OMA" id="GWYVVCY"/>
<dbReference type="OrthoDB" id="448250at2759"/>
<keyword evidence="3 7" id="KW-0812">Transmembrane</keyword>
<evidence type="ECO:0000256" key="1">
    <source>
        <dbReference type="ARBA" id="ARBA00004141"/>
    </source>
</evidence>
<feature type="transmembrane region" description="Helical" evidence="7">
    <location>
        <begin position="43"/>
        <end position="59"/>
    </location>
</feature>
<dbReference type="AlphaFoldDB" id="V3ZW77"/>
<dbReference type="PANTHER" id="PTHR10743">
    <property type="entry name" value="PROTEIN RER1"/>
    <property type="match status" value="1"/>
</dbReference>
<evidence type="ECO:0000256" key="7">
    <source>
        <dbReference type="SAM" id="Phobius"/>
    </source>
</evidence>
<dbReference type="Pfam" id="PF03248">
    <property type="entry name" value="Rer1"/>
    <property type="match status" value="1"/>
</dbReference>
<dbReference type="KEGG" id="lgi:LOTGIDRAFT_188487"/>
<sequence length="195" mass="22979">MSALDGDVPSSSQPNIFSRAYKRYCEIHQYYLDRSTPYSTGRWIFTAILLFVYLLRVYILQGWYIITYALGIYLLNLFIAFLTPKIDPALLEDSEDGPSLPTKANEEFRPFMRRLPEFKFWYSCSKAIVIGMICTFFEALNIPVFWPILVMYFIILFTITMKRQIKHMIKYRYIPFSHGKTKYRGKEDTGKVVGH</sequence>
<proteinExistence type="inferred from homology"/>
<dbReference type="Proteomes" id="UP000030746">
    <property type="component" value="Unassembled WGS sequence"/>
</dbReference>
<dbReference type="RefSeq" id="XP_009053621.1">
    <property type="nucleotide sequence ID" value="XM_009055373.1"/>
</dbReference>
<dbReference type="GO" id="GO:0005783">
    <property type="term" value="C:endoplasmic reticulum"/>
    <property type="evidence" value="ECO:0007669"/>
    <property type="project" value="GOC"/>
</dbReference>
<protein>
    <recommendedName>
        <fullName evidence="6">Protein RER1</fullName>
    </recommendedName>
</protein>